<proteinExistence type="predicted"/>
<accession>A0ABQ4QNH3</accession>
<feature type="region of interest" description="Disordered" evidence="1">
    <location>
        <begin position="1"/>
        <end position="20"/>
    </location>
</feature>
<keyword evidence="2" id="KW-0812">Transmembrane</keyword>
<evidence type="ECO:0000313" key="3">
    <source>
        <dbReference type="EMBL" id="GJD46345.1"/>
    </source>
</evidence>
<sequence>MPAPAPERVVIPQSNDTAAADLPTVERPATDRPGTTTRQVFYLPGFDPRQPETYWGLFRRESRLTAARRGLDIAVGEPSRSADRLSLDWTVQSGATRTRYGLLRWDDIVRARFPRANWRRLGTVPALLWRLRRSGYARRLRREARSFAMVIFGVQYLFLLFVAVSLALGALLPSALPAGWRPWSWLAVPVAAYAILAGIMALTRGKPFYCAHLVDDTAFTHDHAAGREPRMPDRLDAMAARIAAAEGTADEIVVVGHSSSSFLGIEVLDRILAADPAFGTRDTPVSFVTLGSVIPWIALDRPAVAFRAALARFAAADHIRWLDVRAPWDWLSIHLRDPLTASDVPSPDRTRPATRYVRLEDLIEDRLIRGRRFNLFQMHFQLLMSSLDTEGFDYVALVSGAEPVHAAIDRRRRAKPGSASEADADAPARA</sequence>
<evidence type="ECO:0000256" key="1">
    <source>
        <dbReference type="SAM" id="MobiDB-lite"/>
    </source>
</evidence>
<dbReference type="Proteomes" id="UP001055117">
    <property type="component" value="Unassembled WGS sequence"/>
</dbReference>
<feature type="compositionally biased region" description="Low complexity" evidence="1">
    <location>
        <begin position="418"/>
        <end position="430"/>
    </location>
</feature>
<keyword evidence="2" id="KW-1133">Transmembrane helix</keyword>
<feature type="transmembrane region" description="Helical" evidence="2">
    <location>
        <begin position="147"/>
        <end position="171"/>
    </location>
</feature>
<organism evidence="3 4">
    <name type="scientific">Methylobacterium cerastii</name>
    <dbReference type="NCBI Taxonomy" id="932741"/>
    <lineage>
        <taxon>Bacteria</taxon>
        <taxon>Pseudomonadati</taxon>
        <taxon>Pseudomonadota</taxon>
        <taxon>Alphaproteobacteria</taxon>
        <taxon>Hyphomicrobiales</taxon>
        <taxon>Methylobacteriaceae</taxon>
        <taxon>Methylobacterium</taxon>
    </lineage>
</organism>
<evidence type="ECO:0000313" key="4">
    <source>
        <dbReference type="Proteomes" id="UP001055117"/>
    </source>
</evidence>
<keyword evidence="4" id="KW-1185">Reference proteome</keyword>
<reference evidence="3 4" key="1">
    <citation type="journal article" date="2021" name="Front. Microbiol.">
        <title>Comprehensive Comparative Genomics and Phenotyping of Methylobacterium Species.</title>
        <authorList>
            <person name="Alessa O."/>
            <person name="Ogura Y."/>
            <person name="Fujitani Y."/>
            <person name="Takami H."/>
            <person name="Hayashi T."/>
            <person name="Sahin N."/>
            <person name="Tani A."/>
        </authorList>
    </citation>
    <scope>NUCLEOTIDE SEQUENCE [LARGE SCALE GENOMIC DNA]</scope>
    <source>
        <strain evidence="3 4">DSM 23679</strain>
    </source>
</reference>
<keyword evidence="2" id="KW-0472">Membrane</keyword>
<comment type="caution">
    <text evidence="3">The sequence shown here is derived from an EMBL/GenBank/DDBJ whole genome shotgun (WGS) entry which is preliminary data.</text>
</comment>
<protein>
    <recommendedName>
        <fullName evidence="5">Hydrolase</fullName>
    </recommendedName>
</protein>
<gene>
    <name evidence="3" type="ORF">AFCDBAGC_4225</name>
</gene>
<name>A0ABQ4QNH3_9HYPH</name>
<dbReference type="EMBL" id="BPQG01000074">
    <property type="protein sequence ID" value="GJD46345.1"/>
    <property type="molecule type" value="Genomic_DNA"/>
</dbReference>
<evidence type="ECO:0000256" key="2">
    <source>
        <dbReference type="SAM" id="Phobius"/>
    </source>
</evidence>
<evidence type="ECO:0008006" key="5">
    <source>
        <dbReference type="Google" id="ProtNLM"/>
    </source>
</evidence>
<feature type="region of interest" description="Disordered" evidence="1">
    <location>
        <begin position="409"/>
        <end position="430"/>
    </location>
</feature>
<feature type="transmembrane region" description="Helical" evidence="2">
    <location>
        <begin position="183"/>
        <end position="202"/>
    </location>
</feature>